<proteinExistence type="predicted"/>
<evidence type="ECO:0000313" key="1">
    <source>
        <dbReference type="EMBL" id="QHW35671.1"/>
    </source>
</evidence>
<keyword evidence="2" id="KW-1185">Reference proteome</keyword>
<organism evidence="1 2">
    <name type="scientific">Paenibacillus rhizovicinus</name>
    <dbReference type="NCBI Taxonomy" id="2704463"/>
    <lineage>
        <taxon>Bacteria</taxon>
        <taxon>Bacillati</taxon>
        <taxon>Bacillota</taxon>
        <taxon>Bacilli</taxon>
        <taxon>Bacillales</taxon>
        <taxon>Paenibacillaceae</taxon>
        <taxon>Paenibacillus</taxon>
    </lineage>
</organism>
<dbReference type="AlphaFoldDB" id="A0A6C0PBB6"/>
<reference evidence="1 2" key="1">
    <citation type="submission" date="2020-02" db="EMBL/GenBank/DDBJ databases">
        <title>Paenibacillus sp. nov., isolated from rhizosphere soil of tomato.</title>
        <authorList>
            <person name="Weon H.-Y."/>
            <person name="Lee S.A."/>
        </authorList>
    </citation>
    <scope>NUCLEOTIDE SEQUENCE [LARGE SCALE GENOMIC DNA]</scope>
    <source>
        <strain evidence="1 2">14171R-81</strain>
        <plasmid evidence="1 2">unnamed2</plasmid>
    </source>
</reference>
<keyword evidence="1" id="KW-0614">Plasmid</keyword>
<gene>
    <name evidence="1" type="ORF">GZH47_32760</name>
</gene>
<dbReference type="RefSeq" id="WP_162645804.1">
    <property type="nucleotide sequence ID" value="NZ_CP048288.1"/>
</dbReference>
<accession>A0A6C0PBB6</accession>
<dbReference type="Proteomes" id="UP000479114">
    <property type="component" value="Plasmid unnamed2"/>
</dbReference>
<sequence>MNDQMQLQARGRVKLELYNKKGEVTFSKEKKNLVVLTANEIVGKVMSDPAKTVKAQQVDKGDTLLAANGDGQYVFNLSRQREAEGSYEVNKGATNADTVIAIPDVTMITELKKVTVDGVDLVLEQDVYVGNADEGKIVFKVAPLNQVKIDFRRTVNAYVEIVNGTEVVKVAGVAYKRGAVPSDADKTYKIDHRTGKVFFATAKSAVEVSYSYKIRYSLGFMGIGGKPATHPSGKPVEFATGDKLRKVLEGEFTGFRQLVQYPAAVSKGEAEIQVLPTKPIAFVEKTQNDIGDAAKDTFDLANTNKVLKLVSVKVDGTDIAASIVDATAGTVKLTAVPALNAAIEIKYQEQLNNDHLVYGLAEGPVLELVAIRHEALDHTVTSYKIDSATKGLEIGKGDVWLLNPTQGILQFSSAPTQGVPVETPGQITVEYRINSGTTVQYVADFPKGVPGPVVQEEPNELLTIAAGVSSYGLKHAITKDLSGNFIVEVRRNGTVLTKDTHYTISSDGKQVSFNTSLVPSDVVAVKYSWLNETHEIYTVGMFTDQLDGDMFNISGIGPVTKDKNTGMRITWSVTY</sequence>
<dbReference type="KEGG" id="prz:GZH47_32760"/>
<name>A0A6C0PBB6_9BACL</name>
<protein>
    <submittedName>
        <fullName evidence="1">Uncharacterized protein</fullName>
    </submittedName>
</protein>
<evidence type="ECO:0000313" key="2">
    <source>
        <dbReference type="Proteomes" id="UP000479114"/>
    </source>
</evidence>
<geneLocation type="plasmid" evidence="1 2">
    <name>unnamed2</name>
</geneLocation>
<dbReference type="EMBL" id="CP048288">
    <property type="protein sequence ID" value="QHW35671.1"/>
    <property type="molecule type" value="Genomic_DNA"/>
</dbReference>